<feature type="transmembrane region" description="Helical" evidence="1">
    <location>
        <begin position="73"/>
        <end position="96"/>
    </location>
</feature>
<name>M0JFG7_HALVA</name>
<dbReference type="Pfam" id="PF02667">
    <property type="entry name" value="SCFA_trans"/>
    <property type="match status" value="1"/>
</dbReference>
<keyword evidence="1" id="KW-0812">Transmembrane</keyword>
<dbReference type="GO" id="GO:0005886">
    <property type="term" value="C:plasma membrane"/>
    <property type="evidence" value="ECO:0007669"/>
    <property type="project" value="TreeGrafter"/>
</dbReference>
<feature type="transmembrane region" description="Helical" evidence="1">
    <location>
        <begin position="334"/>
        <end position="355"/>
    </location>
</feature>
<feature type="transmembrane region" description="Helical" evidence="1">
    <location>
        <begin position="453"/>
        <end position="475"/>
    </location>
</feature>
<evidence type="ECO:0000313" key="3">
    <source>
        <dbReference type="Proteomes" id="UP000011534"/>
    </source>
</evidence>
<feature type="transmembrane region" description="Helical" evidence="1">
    <location>
        <begin position="375"/>
        <end position="392"/>
    </location>
</feature>
<reference evidence="2 3" key="1">
    <citation type="journal article" date="2014" name="PLoS Genet.">
        <title>Phylogenetically driven sequencing of extremely halophilic archaea reveals strategies for static and dynamic osmo-response.</title>
        <authorList>
            <person name="Becker E.A."/>
            <person name="Seitzer P.M."/>
            <person name="Tritt A."/>
            <person name="Larsen D."/>
            <person name="Krusor M."/>
            <person name="Yao A.I."/>
            <person name="Wu D."/>
            <person name="Madern D."/>
            <person name="Eisen J.A."/>
            <person name="Darling A.E."/>
            <person name="Facciotti M.T."/>
        </authorList>
    </citation>
    <scope>NUCLEOTIDE SEQUENCE [LARGE SCALE GENOMIC DNA]</scope>
    <source>
        <strain evidence="2 3">ATCC 29715</strain>
    </source>
</reference>
<feature type="transmembrane region" description="Helical" evidence="1">
    <location>
        <begin position="279"/>
        <end position="297"/>
    </location>
</feature>
<dbReference type="AlphaFoldDB" id="M0JFG7"/>
<dbReference type="PATRIC" id="fig|662477.6.peg.2257"/>
<gene>
    <name evidence="2" type="ORF">C437_11613</name>
</gene>
<feature type="transmembrane region" description="Helical" evidence="1">
    <location>
        <begin position="116"/>
        <end position="143"/>
    </location>
</feature>
<feature type="transmembrane region" description="Helical" evidence="1">
    <location>
        <begin position="213"/>
        <end position="232"/>
    </location>
</feature>
<protein>
    <submittedName>
        <fullName evidence="2">Short chain fatty acids transporter</fullName>
    </submittedName>
</protein>
<keyword evidence="1" id="KW-0472">Membrane</keyword>
<organism evidence="2 3">
    <name type="scientific">Haloarcula vallismortis ATCC 29715</name>
    <dbReference type="NCBI Taxonomy" id="662477"/>
    <lineage>
        <taxon>Archaea</taxon>
        <taxon>Methanobacteriati</taxon>
        <taxon>Methanobacteriota</taxon>
        <taxon>Stenosarchaea group</taxon>
        <taxon>Halobacteria</taxon>
        <taxon>Halobacteriales</taxon>
        <taxon>Haloarculaceae</taxon>
        <taxon>Haloarcula</taxon>
    </lineage>
</organism>
<keyword evidence="3" id="KW-1185">Reference proteome</keyword>
<dbReference type="Proteomes" id="UP000011534">
    <property type="component" value="Unassembled WGS sequence"/>
</dbReference>
<proteinExistence type="predicted"/>
<comment type="caution">
    <text evidence="2">The sequence shown here is derived from an EMBL/GenBank/DDBJ whole genome shotgun (WGS) entry which is preliminary data.</text>
</comment>
<feature type="transmembrane region" description="Helical" evidence="1">
    <location>
        <begin position="40"/>
        <end position="61"/>
    </location>
</feature>
<evidence type="ECO:0000256" key="1">
    <source>
        <dbReference type="SAM" id="Phobius"/>
    </source>
</evidence>
<evidence type="ECO:0000313" key="2">
    <source>
        <dbReference type="EMBL" id="EMA06749.1"/>
    </source>
</evidence>
<sequence length="477" mass="51163">MIHSGGRGNRMSTNDTGETVLERIGYRLSAWVERWMPSPFLFALILSYVVFLAGVGLTGAGPIEMVGFWYDGFWAFLTFSMQMVLILMTGFVVAYHPRVNAGIRRLTEIPNTGKQAVVLVGLLTMLLGWVHWGLSLILGAIFAREMGKTAHENDIDVHYPVLCVAGYLGLGLTWHWGLSGSAPLLLATEGNEFIQQGVIDVVVSASETIFHPYGLILTGLSIAYALVVLYVITPTGDQARGITHYIPEDDLFESASDGGVEATATTQQVPAERINHSRVLGGIIGLTGIAMVASQFIQSGIDALGLNIVNFGFLTIGIFIYMDPQTYREKFGEAATAASGIVLLFPFFAGIQGMMATSGLAQLMASGLISLSTPQTFPVIAWLTGATVNIFAPSGGGEWIILGPPILEAAQNLGVPAGQATMAYAVGDAHTNLLNPFWALPLLAITRIKAREMFGYAIAMLLALTPFLAVVLFVLPY</sequence>
<dbReference type="InterPro" id="IPR006160">
    <property type="entry name" value="SCFA_transpt_AtoE"/>
</dbReference>
<dbReference type="EMBL" id="AOLQ01000042">
    <property type="protein sequence ID" value="EMA06749.1"/>
    <property type="molecule type" value="Genomic_DNA"/>
</dbReference>
<accession>M0JFG7</accession>
<keyword evidence="1" id="KW-1133">Transmembrane helix</keyword>
<feature type="transmembrane region" description="Helical" evidence="1">
    <location>
        <begin position="303"/>
        <end position="322"/>
    </location>
</feature>
<dbReference type="PANTHER" id="PTHR41983">
    <property type="entry name" value="SHORT-CHAIN FATTY ACID TRANSPORTER-RELATED"/>
    <property type="match status" value="1"/>
</dbReference>
<dbReference type="PANTHER" id="PTHR41983:SF2">
    <property type="entry name" value="SHORT-CHAIN FATTY ACID TRANSPORTER-RELATED"/>
    <property type="match status" value="1"/>
</dbReference>